<dbReference type="PANTHER" id="PTHR43806:SF11">
    <property type="entry name" value="CEREVISIN-RELATED"/>
    <property type="match status" value="1"/>
</dbReference>
<keyword evidence="3" id="KW-0378">Hydrolase</keyword>
<dbReference type="NCBIfam" id="TIGR04183">
    <property type="entry name" value="Por_Secre_tail"/>
    <property type="match status" value="1"/>
</dbReference>
<dbReference type="CDD" id="cd04842">
    <property type="entry name" value="Peptidases_S8_Kp43_protease"/>
    <property type="match status" value="1"/>
</dbReference>
<dbReference type="InterPro" id="IPR035986">
    <property type="entry name" value="PKD_dom_sf"/>
</dbReference>
<dbReference type="InterPro" id="IPR013783">
    <property type="entry name" value="Ig-like_fold"/>
</dbReference>
<proteinExistence type="inferred from homology"/>
<dbReference type="InterPro" id="IPR015500">
    <property type="entry name" value="Peptidase_S8_subtilisin-rel"/>
</dbReference>
<dbReference type="Gene3D" id="2.60.40.10">
    <property type="entry name" value="Immunoglobulins"/>
    <property type="match status" value="1"/>
</dbReference>
<dbReference type="Pfam" id="PF00082">
    <property type="entry name" value="Peptidase_S8"/>
    <property type="match status" value="1"/>
</dbReference>
<dbReference type="GO" id="GO:0006508">
    <property type="term" value="P:proteolysis"/>
    <property type="evidence" value="ECO:0007669"/>
    <property type="project" value="UniProtKB-KW"/>
</dbReference>
<dbReference type="GO" id="GO:0004252">
    <property type="term" value="F:serine-type endopeptidase activity"/>
    <property type="evidence" value="ECO:0007669"/>
    <property type="project" value="InterPro"/>
</dbReference>
<evidence type="ECO:0000256" key="5">
    <source>
        <dbReference type="PROSITE-ProRule" id="PRU01240"/>
    </source>
</evidence>
<sequence length="1148" mass="123260">MKSVLFVLFLFLAVATKAQNTAIEVPELNSVRNSISDSFITKYHLLNQTKSEILLRANQRKIPVFIPLENGLIAELRYFDELGFPHYLKTLNTGAAAAVGTISLQPGGSLGQNLTGKGFVVGIYDQTRPKPDHVEFTGRLTQIDGSTETISNHATHVSGTVLAAGINPSVRGMAYEATGWSFNWDSDLSKMFANAYEPAIKPNGHLVSNHSYGVVLGWFRNSTGAWAWAGNNSVDPNEDYRFGYYSSKSKGLDDLIYIRPQYTVVWAAGNDRTDVGNGTKPSDGPDDTLGPEGVAKNIITVGAVSLPAPYSGPNSVAMSSFSSWGPTDDGRIKPDLVAIGVGVFSTTVGNGGTTDSYGGLSGTSMAAPNVTGSLLLLQQLYSQRNNGRFMWASTVKGLVLNTTKEAGLNLGPDYVYGWGLLDVEAAGKIILNENGTSDVIREETLANGENFDFDFISDGVSPIRVTIAWTDPSGNPAPISVDPQNLMLINDLGLRIVDEEGNTYFPWSLNPAAGSSAQAVRDKDNFRDNVEQILIESPKPQKYKVRISHKGSLVGGKQEFSLVLKAGTTDGAEETLYWVGGNTGDWSNPANWSATPNGSSANKIPNSVTRVVFEGSGSDNQIIGFPNDAQAFSVNLFGSQLVKFDLKGNQISVTNGFRVSNQITEIENGTIVFESSSPNENLVEFGQAIFSKTTLNFKSGKWKILTAEILDKLTIEAAEVSVNLESLLLSSLRINATGILSGVLQSINFKGDFSIAHGGKIPAGLSLVFSGAIGELNNLAEIPVDNLSIQSGSLTHRAGAFSKLSITGAEYVLGQASSQVDSLDLGIASILNLGASGQLIIFDKIEVNASSSSPAVIKSSTSGKIVHDLYVKYCLEHVTVTNVNREGKAIINLGEGAVITNSTGWLSKKCEDVLFANFNTLFNCVGSRISFQNLSEGAIKAFKWNFGGQGSSTLSNPSFIFNAPGSYTINLEISNDDQTISFDKEILIGENDLPKPIIVVNGNVLTSQQPGDKYQWFINGQPIQGATARSLEAGGDGSYQVAIFNESCNRISDVTVISSIPEPDLSRFGVFVGPVPSGDKLDVTITNDFVGQVYFTLTDMSGIQYIEEEVTKSDDKLLKSFSLPSPRGLYILKIQTNNLILHKKVIKY</sequence>
<dbReference type="InterPro" id="IPR036852">
    <property type="entry name" value="Peptidase_S8/S53_dom_sf"/>
</dbReference>
<name>A0A1G5ZGS4_9BACT</name>
<dbReference type="SMART" id="SM00089">
    <property type="entry name" value="PKD"/>
    <property type="match status" value="1"/>
</dbReference>
<dbReference type="STRING" id="279824.SAMN03080617_03845"/>
<protein>
    <submittedName>
        <fullName evidence="8">Por secretion system C-terminal sorting domain-containing protein</fullName>
    </submittedName>
</protein>
<dbReference type="InterPro" id="IPR000209">
    <property type="entry name" value="Peptidase_S8/S53_dom"/>
</dbReference>
<dbReference type="PANTHER" id="PTHR43806">
    <property type="entry name" value="PEPTIDASE S8"/>
    <property type="match status" value="1"/>
</dbReference>
<keyword evidence="9" id="KW-1185">Reference proteome</keyword>
<dbReference type="EMBL" id="FMXE01000038">
    <property type="protein sequence ID" value="SDA94078.1"/>
    <property type="molecule type" value="Genomic_DNA"/>
</dbReference>
<evidence type="ECO:0000259" key="7">
    <source>
        <dbReference type="PROSITE" id="PS50093"/>
    </source>
</evidence>
<dbReference type="InterPro" id="IPR026444">
    <property type="entry name" value="Secre_tail"/>
</dbReference>
<dbReference type="PROSITE" id="PS51892">
    <property type="entry name" value="SUBTILASE"/>
    <property type="match status" value="1"/>
</dbReference>
<keyword evidence="2" id="KW-0645">Protease</keyword>
<gene>
    <name evidence="8" type="ORF">SAMN03080617_03845</name>
</gene>
<dbReference type="Proteomes" id="UP000198756">
    <property type="component" value="Unassembled WGS sequence"/>
</dbReference>
<dbReference type="AlphaFoldDB" id="A0A1G5ZGS4"/>
<feature type="domain" description="PKD" evidence="7">
    <location>
        <begin position="925"/>
        <end position="975"/>
    </location>
</feature>
<evidence type="ECO:0000256" key="4">
    <source>
        <dbReference type="ARBA" id="ARBA00022825"/>
    </source>
</evidence>
<dbReference type="InterPro" id="IPR008979">
    <property type="entry name" value="Galactose-bd-like_sf"/>
</dbReference>
<evidence type="ECO:0000256" key="2">
    <source>
        <dbReference type="ARBA" id="ARBA00022670"/>
    </source>
</evidence>
<dbReference type="Gene3D" id="2.60.120.380">
    <property type="match status" value="1"/>
</dbReference>
<dbReference type="CDD" id="cd00146">
    <property type="entry name" value="PKD"/>
    <property type="match status" value="1"/>
</dbReference>
<dbReference type="InterPro" id="IPR034058">
    <property type="entry name" value="TagA/B/C/D_pept_dom"/>
</dbReference>
<dbReference type="InterPro" id="IPR022409">
    <property type="entry name" value="PKD/Chitinase_dom"/>
</dbReference>
<evidence type="ECO:0000313" key="8">
    <source>
        <dbReference type="EMBL" id="SDA94078.1"/>
    </source>
</evidence>
<dbReference type="InterPro" id="IPR000601">
    <property type="entry name" value="PKD_dom"/>
</dbReference>
<comment type="caution">
    <text evidence="5">Lacks conserved residue(s) required for the propagation of feature annotation.</text>
</comment>
<dbReference type="PROSITE" id="PS00138">
    <property type="entry name" value="SUBTILASE_SER"/>
    <property type="match status" value="1"/>
</dbReference>
<dbReference type="SUPFAM" id="SSF49299">
    <property type="entry name" value="PKD domain"/>
    <property type="match status" value="1"/>
</dbReference>
<keyword evidence="6" id="KW-0732">Signal</keyword>
<dbReference type="RefSeq" id="WP_217636688.1">
    <property type="nucleotide sequence ID" value="NZ_FMXE01000038.1"/>
</dbReference>
<reference evidence="9" key="1">
    <citation type="submission" date="2016-10" db="EMBL/GenBank/DDBJ databases">
        <authorList>
            <person name="Varghese N."/>
            <person name="Submissions S."/>
        </authorList>
    </citation>
    <scope>NUCLEOTIDE SEQUENCE [LARGE SCALE GENOMIC DNA]</scope>
    <source>
        <strain evidence="9">DSM 22703</strain>
    </source>
</reference>
<dbReference type="SUPFAM" id="SSF49785">
    <property type="entry name" value="Galactose-binding domain-like"/>
    <property type="match status" value="1"/>
</dbReference>
<dbReference type="InterPro" id="IPR050131">
    <property type="entry name" value="Peptidase_S8_subtilisin-like"/>
</dbReference>
<feature type="chain" id="PRO_5011735087" evidence="6">
    <location>
        <begin position="19"/>
        <end position="1148"/>
    </location>
</feature>
<evidence type="ECO:0000256" key="6">
    <source>
        <dbReference type="SAM" id="SignalP"/>
    </source>
</evidence>
<dbReference type="Gene3D" id="3.40.50.200">
    <property type="entry name" value="Peptidase S8/S53 domain"/>
    <property type="match status" value="1"/>
</dbReference>
<evidence type="ECO:0000256" key="3">
    <source>
        <dbReference type="ARBA" id="ARBA00022801"/>
    </source>
</evidence>
<comment type="similarity">
    <text evidence="1 5">Belongs to the peptidase S8 family.</text>
</comment>
<dbReference type="PROSITE" id="PS50093">
    <property type="entry name" value="PKD"/>
    <property type="match status" value="1"/>
</dbReference>
<dbReference type="SUPFAM" id="SSF52743">
    <property type="entry name" value="Subtilisin-like"/>
    <property type="match status" value="1"/>
</dbReference>
<keyword evidence="4" id="KW-0720">Serine protease</keyword>
<evidence type="ECO:0000256" key="1">
    <source>
        <dbReference type="ARBA" id="ARBA00011073"/>
    </source>
</evidence>
<feature type="signal peptide" evidence="6">
    <location>
        <begin position="1"/>
        <end position="18"/>
    </location>
</feature>
<evidence type="ECO:0000313" key="9">
    <source>
        <dbReference type="Proteomes" id="UP000198756"/>
    </source>
</evidence>
<dbReference type="InterPro" id="IPR023828">
    <property type="entry name" value="Peptidase_S8_Ser-AS"/>
</dbReference>
<dbReference type="Pfam" id="PF18911">
    <property type="entry name" value="PKD_4"/>
    <property type="match status" value="1"/>
</dbReference>
<dbReference type="PRINTS" id="PR00723">
    <property type="entry name" value="SUBTILISIN"/>
</dbReference>
<organism evidence="8 9">
    <name type="scientific">Algoriphagus alkaliphilus</name>
    <dbReference type="NCBI Taxonomy" id="279824"/>
    <lineage>
        <taxon>Bacteria</taxon>
        <taxon>Pseudomonadati</taxon>
        <taxon>Bacteroidota</taxon>
        <taxon>Cytophagia</taxon>
        <taxon>Cytophagales</taxon>
        <taxon>Cyclobacteriaceae</taxon>
        <taxon>Algoriphagus</taxon>
    </lineage>
</organism>
<accession>A0A1G5ZGS4</accession>